<dbReference type="PROSITE" id="PS50893">
    <property type="entry name" value="ABC_TRANSPORTER_2"/>
    <property type="match status" value="1"/>
</dbReference>
<organism evidence="5 6">
    <name type="scientific">candidate division MSBL1 archaeon SCGC-AAA259B11</name>
    <dbReference type="NCBI Taxonomy" id="1698260"/>
    <lineage>
        <taxon>Archaea</taxon>
        <taxon>Methanobacteriati</taxon>
        <taxon>Methanobacteriota</taxon>
        <taxon>candidate division MSBL1</taxon>
    </lineage>
</organism>
<dbReference type="InterPro" id="IPR003593">
    <property type="entry name" value="AAA+_ATPase"/>
</dbReference>
<evidence type="ECO:0000256" key="2">
    <source>
        <dbReference type="ARBA" id="ARBA00022741"/>
    </source>
</evidence>
<dbReference type="CDD" id="cd03230">
    <property type="entry name" value="ABC_DR_subfamily_A"/>
    <property type="match status" value="1"/>
</dbReference>
<dbReference type="GO" id="GO:0016887">
    <property type="term" value="F:ATP hydrolysis activity"/>
    <property type="evidence" value="ECO:0007669"/>
    <property type="project" value="InterPro"/>
</dbReference>
<evidence type="ECO:0000259" key="4">
    <source>
        <dbReference type="PROSITE" id="PS50893"/>
    </source>
</evidence>
<sequence length="237" mass="27343">MTFLKVSNLEKRFEKKEVLKDLDLFIEETEVFSLLGPNASGKTTLLKVISNIYRPTSGKIEVMGAEVQMNPNSVRERVGFVGHETYLYPELTARENLKFYTMAYGVRNQEEKIKEKLKLVGMYPRMNDTVKEFSRGMKQRVSIARALIHEPKLLLLDEPFTGLDFEARKVFVNIIEDFTDESGPVLMSSHDPEIAWRVSQRVGILEKGRIKYILSTQKNEYSNLEDAINSIKWKVQS</sequence>
<comment type="caution">
    <text evidence="5">The sequence shown here is derived from an EMBL/GenBank/DDBJ whole genome shotgun (WGS) entry which is preliminary data.</text>
</comment>
<evidence type="ECO:0000256" key="3">
    <source>
        <dbReference type="ARBA" id="ARBA00022840"/>
    </source>
</evidence>
<protein>
    <recommendedName>
        <fullName evidence="4">ABC transporter domain-containing protein</fullName>
    </recommendedName>
</protein>
<reference evidence="5 6" key="1">
    <citation type="journal article" date="2016" name="Sci. Rep.">
        <title>Metabolic traits of an uncultured archaeal lineage -MSBL1- from brine pools of the Red Sea.</title>
        <authorList>
            <person name="Mwirichia R."/>
            <person name="Alam I."/>
            <person name="Rashid M."/>
            <person name="Vinu M."/>
            <person name="Ba-Alawi W."/>
            <person name="Anthony Kamau A."/>
            <person name="Kamanda Ngugi D."/>
            <person name="Goker M."/>
            <person name="Klenk H.P."/>
            <person name="Bajic V."/>
            <person name="Stingl U."/>
        </authorList>
    </citation>
    <scope>NUCLEOTIDE SEQUENCE [LARGE SCALE GENOMIC DNA]</scope>
    <source>
        <strain evidence="5">SCGC-AAA259B11</strain>
    </source>
</reference>
<dbReference type="AlphaFoldDB" id="A0A133U3B5"/>
<name>A0A133U3B5_9EURY</name>
<keyword evidence="3" id="KW-0067">ATP-binding</keyword>
<dbReference type="PANTHER" id="PTHR42939:SF1">
    <property type="entry name" value="ABC TRANSPORTER ATP-BINDING PROTEIN ALBC-RELATED"/>
    <property type="match status" value="1"/>
</dbReference>
<dbReference type="Proteomes" id="UP000070184">
    <property type="component" value="Unassembled WGS sequence"/>
</dbReference>
<dbReference type="InterPro" id="IPR003439">
    <property type="entry name" value="ABC_transporter-like_ATP-bd"/>
</dbReference>
<evidence type="ECO:0000313" key="6">
    <source>
        <dbReference type="Proteomes" id="UP000070184"/>
    </source>
</evidence>
<dbReference type="GO" id="GO:0005524">
    <property type="term" value="F:ATP binding"/>
    <property type="evidence" value="ECO:0007669"/>
    <property type="project" value="UniProtKB-KW"/>
</dbReference>
<proteinExistence type="predicted"/>
<keyword evidence="6" id="KW-1185">Reference proteome</keyword>
<dbReference type="PANTHER" id="PTHR42939">
    <property type="entry name" value="ABC TRANSPORTER ATP-BINDING PROTEIN ALBC-RELATED"/>
    <property type="match status" value="1"/>
</dbReference>
<dbReference type="Gene3D" id="3.40.50.300">
    <property type="entry name" value="P-loop containing nucleotide triphosphate hydrolases"/>
    <property type="match status" value="1"/>
</dbReference>
<dbReference type="InterPro" id="IPR027417">
    <property type="entry name" value="P-loop_NTPase"/>
</dbReference>
<evidence type="ECO:0000313" key="5">
    <source>
        <dbReference type="EMBL" id="KXA88668.1"/>
    </source>
</evidence>
<dbReference type="Pfam" id="PF00005">
    <property type="entry name" value="ABC_tran"/>
    <property type="match status" value="1"/>
</dbReference>
<dbReference type="SMART" id="SM00382">
    <property type="entry name" value="AAA"/>
    <property type="match status" value="1"/>
</dbReference>
<dbReference type="InterPro" id="IPR051782">
    <property type="entry name" value="ABC_Transporter_VariousFunc"/>
</dbReference>
<dbReference type="EMBL" id="LHXK01000092">
    <property type="protein sequence ID" value="KXA88668.1"/>
    <property type="molecule type" value="Genomic_DNA"/>
</dbReference>
<feature type="domain" description="ABC transporter" evidence="4">
    <location>
        <begin position="4"/>
        <end position="232"/>
    </location>
</feature>
<dbReference type="SUPFAM" id="SSF52540">
    <property type="entry name" value="P-loop containing nucleoside triphosphate hydrolases"/>
    <property type="match status" value="1"/>
</dbReference>
<gene>
    <name evidence="5" type="ORF">AKJ61_04450</name>
</gene>
<accession>A0A133U3B5</accession>
<keyword evidence="2" id="KW-0547">Nucleotide-binding</keyword>
<keyword evidence="1" id="KW-0813">Transport</keyword>
<evidence type="ECO:0000256" key="1">
    <source>
        <dbReference type="ARBA" id="ARBA00022448"/>
    </source>
</evidence>